<evidence type="ECO:0000313" key="8">
    <source>
        <dbReference type="EMBL" id="RFO97619.1"/>
    </source>
</evidence>
<dbReference type="PANTHER" id="PTHR39583:SF2">
    <property type="entry name" value="TYPE II SECRETION SYSTEM PROTEIN J"/>
    <property type="match status" value="1"/>
</dbReference>
<evidence type="ECO:0000256" key="4">
    <source>
        <dbReference type="ARBA" id="ARBA00022519"/>
    </source>
</evidence>
<evidence type="ECO:0000256" key="1">
    <source>
        <dbReference type="ARBA" id="ARBA00004377"/>
    </source>
</evidence>
<proteinExistence type="predicted"/>
<keyword evidence="4" id="KW-0997">Cell inner membrane</keyword>
<dbReference type="PROSITE" id="PS00409">
    <property type="entry name" value="PROKAR_NTER_METHYL"/>
    <property type="match status" value="1"/>
</dbReference>
<dbReference type="Proteomes" id="UP000260665">
    <property type="component" value="Unassembled WGS sequence"/>
</dbReference>
<keyword evidence="6" id="KW-1133">Transmembrane helix</keyword>
<evidence type="ECO:0000256" key="7">
    <source>
        <dbReference type="ARBA" id="ARBA00023136"/>
    </source>
</evidence>
<protein>
    <submittedName>
        <fullName evidence="8">General secretion pathway protein J</fullName>
    </submittedName>
</protein>
<organism evidence="8 9">
    <name type="scientific">Rhodoferax lacus</name>
    <dbReference type="NCBI Taxonomy" id="2184758"/>
    <lineage>
        <taxon>Bacteria</taxon>
        <taxon>Pseudomonadati</taxon>
        <taxon>Pseudomonadota</taxon>
        <taxon>Betaproteobacteria</taxon>
        <taxon>Burkholderiales</taxon>
        <taxon>Comamonadaceae</taxon>
        <taxon>Rhodoferax</taxon>
    </lineage>
</organism>
<dbReference type="AlphaFoldDB" id="A0A3E1RE25"/>
<evidence type="ECO:0000256" key="3">
    <source>
        <dbReference type="ARBA" id="ARBA00022481"/>
    </source>
</evidence>
<keyword evidence="7" id="KW-0472">Membrane</keyword>
<dbReference type="PANTHER" id="PTHR39583">
    <property type="entry name" value="TYPE II SECRETION SYSTEM PROTEIN J-RELATED"/>
    <property type="match status" value="1"/>
</dbReference>
<gene>
    <name evidence="8" type="ORF">DIC66_07085</name>
</gene>
<evidence type="ECO:0000256" key="6">
    <source>
        <dbReference type="ARBA" id="ARBA00022989"/>
    </source>
</evidence>
<dbReference type="NCBIfam" id="TIGR02532">
    <property type="entry name" value="IV_pilin_GFxxxE"/>
    <property type="match status" value="1"/>
</dbReference>
<comment type="subcellular location">
    <subcellularLocation>
        <location evidence="1">Cell inner membrane</location>
        <topology evidence="1">Single-pass membrane protein</topology>
    </subcellularLocation>
</comment>
<dbReference type="OrthoDB" id="9151668at2"/>
<keyword evidence="5" id="KW-0812">Transmembrane</keyword>
<dbReference type="RefSeq" id="WP_117175471.1">
    <property type="nucleotide sequence ID" value="NZ_QFZK01000003.1"/>
</dbReference>
<comment type="caution">
    <text evidence="8">The sequence shown here is derived from an EMBL/GenBank/DDBJ whole genome shotgun (WGS) entry which is preliminary data.</text>
</comment>
<dbReference type="InterPro" id="IPR045584">
    <property type="entry name" value="Pilin-like"/>
</dbReference>
<dbReference type="InterPro" id="IPR012902">
    <property type="entry name" value="N_methyl_site"/>
</dbReference>
<dbReference type="Pfam" id="PF07963">
    <property type="entry name" value="N_methyl"/>
    <property type="match status" value="1"/>
</dbReference>
<dbReference type="SUPFAM" id="SSF54523">
    <property type="entry name" value="Pili subunits"/>
    <property type="match status" value="1"/>
</dbReference>
<evidence type="ECO:0000256" key="5">
    <source>
        <dbReference type="ARBA" id="ARBA00022692"/>
    </source>
</evidence>
<dbReference type="InterPro" id="IPR051621">
    <property type="entry name" value="T2SS_protein_J"/>
</dbReference>
<keyword evidence="2" id="KW-1003">Cell membrane</keyword>
<accession>A0A3E1RE25</accession>
<evidence type="ECO:0000256" key="2">
    <source>
        <dbReference type="ARBA" id="ARBA00022475"/>
    </source>
</evidence>
<keyword evidence="9" id="KW-1185">Reference proteome</keyword>
<dbReference type="GO" id="GO:0005886">
    <property type="term" value="C:plasma membrane"/>
    <property type="evidence" value="ECO:0007669"/>
    <property type="project" value="UniProtKB-SubCell"/>
</dbReference>
<reference evidence="8 9" key="1">
    <citation type="submission" date="2018-05" db="EMBL/GenBank/DDBJ databases">
        <title>Rhodoferax soyangensis sp.nov., isolated from an oligotrophic freshwater lake.</title>
        <authorList>
            <person name="Park M."/>
        </authorList>
    </citation>
    <scope>NUCLEOTIDE SEQUENCE [LARGE SCALE GENOMIC DNA]</scope>
    <source>
        <strain evidence="8 9">IMCC26218</strain>
    </source>
</reference>
<keyword evidence="3" id="KW-0488">Methylation</keyword>
<evidence type="ECO:0000313" key="9">
    <source>
        <dbReference type="Proteomes" id="UP000260665"/>
    </source>
</evidence>
<dbReference type="EMBL" id="QFZK01000003">
    <property type="protein sequence ID" value="RFO97619.1"/>
    <property type="molecule type" value="Genomic_DNA"/>
</dbReference>
<dbReference type="GO" id="GO:0015628">
    <property type="term" value="P:protein secretion by the type II secretion system"/>
    <property type="evidence" value="ECO:0007669"/>
    <property type="project" value="TreeGrafter"/>
</dbReference>
<sequence>MATCKTPARRARGFTLVELLVALVVMALLSLMSWRGLDAMARAQTQTQARADDLLALQSGLAQWGADLDAMATELTKPGATSALPSPLEWNGQVFRITRYSSGTDAGLRVVAWALGEDQGRKAWLRWQSPVLRTRAEWQAAWLQAGVWAQSPTAASRARQVSIVPLVDWQIFYYRGDAWSNPGSSSEAASVNPDGVRLLLTLPDGQPLAGKITRDWIRPTAVGAKT</sequence>
<name>A0A3E1RE25_9BURK</name>